<proteinExistence type="predicted"/>
<evidence type="ECO:0000313" key="2">
    <source>
        <dbReference type="Proteomes" id="UP001153076"/>
    </source>
</evidence>
<accession>A0A9Q1GP09</accession>
<sequence>MCRIKGLDKIYSMPGRVFLMGLHSMVERDEVLKHGVIYFNRKPATLKPWCVDKTIKKEDIASFLVIKQAVRYEWKPIGCEKSAIFGHMTKKYRKDGRKRNKKDGLIRMPYTLLLKEPHKTVIEESREEVMEEVRETAPNAIKVTIETGDIKGYSKPTACNVQGQGPLDHG</sequence>
<organism evidence="1 2">
    <name type="scientific">Carnegiea gigantea</name>
    <dbReference type="NCBI Taxonomy" id="171969"/>
    <lineage>
        <taxon>Eukaryota</taxon>
        <taxon>Viridiplantae</taxon>
        <taxon>Streptophyta</taxon>
        <taxon>Embryophyta</taxon>
        <taxon>Tracheophyta</taxon>
        <taxon>Spermatophyta</taxon>
        <taxon>Magnoliopsida</taxon>
        <taxon>eudicotyledons</taxon>
        <taxon>Gunneridae</taxon>
        <taxon>Pentapetalae</taxon>
        <taxon>Caryophyllales</taxon>
        <taxon>Cactineae</taxon>
        <taxon>Cactaceae</taxon>
        <taxon>Cactoideae</taxon>
        <taxon>Echinocereeae</taxon>
        <taxon>Carnegiea</taxon>
    </lineage>
</organism>
<name>A0A9Q1GP09_9CARY</name>
<reference evidence="1" key="1">
    <citation type="submission" date="2022-04" db="EMBL/GenBank/DDBJ databases">
        <title>Carnegiea gigantea Genome sequencing and assembly v2.</title>
        <authorList>
            <person name="Copetti D."/>
            <person name="Sanderson M.J."/>
            <person name="Burquez A."/>
            <person name="Wojciechowski M.F."/>
        </authorList>
    </citation>
    <scope>NUCLEOTIDE SEQUENCE</scope>
    <source>
        <strain evidence="1">SGP5-SGP5p</strain>
        <tissue evidence="1">Aerial part</tissue>
    </source>
</reference>
<comment type="caution">
    <text evidence="1">The sequence shown here is derived from an EMBL/GenBank/DDBJ whole genome shotgun (WGS) entry which is preliminary data.</text>
</comment>
<protein>
    <submittedName>
        <fullName evidence="1">Uncharacterized protein</fullName>
    </submittedName>
</protein>
<evidence type="ECO:0000313" key="1">
    <source>
        <dbReference type="EMBL" id="KAJ8422048.1"/>
    </source>
</evidence>
<keyword evidence="2" id="KW-1185">Reference proteome</keyword>
<dbReference type="Proteomes" id="UP001153076">
    <property type="component" value="Unassembled WGS sequence"/>
</dbReference>
<gene>
    <name evidence="1" type="ORF">Cgig2_008814</name>
</gene>
<dbReference type="EMBL" id="JAKOGI010002415">
    <property type="protein sequence ID" value="KAJ8422048.1"/>
    <property type="molecule type" value="Genomic_DNA"/>
</dbReference>
<dbReference type="AlphaFoldDB" id="A0A9Q1GP09"/>
<dbReference type="OrthoDB" id="1751950at2759"/>